<dbReference type="AlphaFoldDB" id="A0AAE8N5P3"/>
<sequence>MIGARRRHQVQLCTSALCKTEAVQTYRALVKQRRRWFLGFITNEVCMLTDWRLWRMYPLLVLVRFMQNTVRTTPLLFSIMVLGVVTTSAEVADLPMGFLAVSMGLNWLTMIYLGARLRRYKMWLYPVLFVLNPVLNWVYTVYGIFTANQRTWGGPRAGDCGGAGLVSRGRCRHGVRVVSLSWKRYPVSKAVGTKW</sequence>
<organism evidence="2 3">
    <name type="scientific">Cephalotrichum gorgonifer</name>
    <dbReference type="NCBI Taxonomy" id="2041049"/>
    <lineage>
        <taxon>Eukaryota</taxon>
        <taxon>Fungi</taxon>
        <taxon>Dikarya</taxon>
        <taxon>Ascomycota</taxon>
        <taxon>Pezizomycotina</taxon>
        <taxon>Sordariomycetes</taxon>
        <taxon>Hypocreomycetidae</taxon>
        <taxon>Microascales</taxon>
        <taxon>Microascaceae</taxon>
        <taxon>Cephalotrichum</taxon>
    </lineage>
</organism>
<evidence type="ECO:0000313" key="2">
    <source>
        <dbReference type="EMBL" id="SPO05808.1"/>
    </source>
</evidence>
<keyword evidence="1" id="KW-0812">Transmembrane</keyword>
<protein>
    <submittedName>
        <fullName evidence="2">Uncharacterized protein</fullName>
    </submittedName>
</protein>
<feature type="transmembrane region" description="Helical" evidence="1">
    <location>
        <begin position="122"/>
        <end position="145"/>
    </location>
</feature>
<dbReference type="Proteomes" id="UP001187682">
    <property type="component" value="Unassembled WGS sequence"/>
</dbReference>
<evidence type="ECO:0000313" key="3">
    <source>
        <dbReference type="Proteomes" id="UP001187682"/>
    </source>
</evidence>
<feature type="transmembrane region" description="Helical" evidence="1">
    <location>
        <begin position="98"/>
        <end position="115"/>
    </location>
</feature>
<comment type="caution">
    <text evidence="2">The sequence shown here is derived from an EMBL/GenBank/DDBJ whole genome shotgun (WGS) entry which is preliminary data.</text>
</comment>
<keyword evidence="1" id="KW-0472">Membrane</keyword>
<keyword evidence="1" id="KW-1133">Transmembrane helix</keyword>
<dbReference type="EMBL" id="ONZQ02000014">
    <property type="protein sequence ID" value="SPO05808.1"/>
    <property type="molecule type" value="Genomic_DNA"/>
</dbReference>
<accession>A0AAE8N5P3</accession>
<reference evidence="2" key="1">
    <citation type="submission" date="2018-03" db="EMBL/GenBank/DDBJ databases">
        <authorList>
            <person name="Guldener U."/>
        </authorList>
    </citation>
    <scope>NUCLEOTIDE SEQUENCE</scope>
</reference>
<dbReference type="Pfam" id="PF03142">
    <property type="entry name" value="Chitin_synth_2"/>
    <property type="match status" value="1"/>
</dbReference>
<keyword evidence="3" id="KW-1185">Reference proteome</keyword>
<name>A0AAE8N5P3_9PEZI</name>
<gene>
    <name evidence="2" type="ORF">DNG_08495</name>
</gene>
<feature type="transmembrane region" description="Helical" evidence="1">
    <location>
        <begin position="75"/>
        <end position="92"/>
    </location>
</feature>
<evidence type="ECO:0000256" key="1">
    <source>
        <dbReference type="SAM" id="Phobius"/>
    </source>
</evidence>
<proteinExistence type="predicted"/>